<organism evidence="9 10">
    <name type="scientific">Neorhizobium huautlense</name>
    <dbReference type="NCBI Taxonomy" id="67774"/>
    <lineage>
        <taxon>Bacteria</taxon>
        <taxon>Pseudomonadati</taxon>
        <taxon>Pseudomonadota</taxon>
        <taxon>Alphaproteobacteria</taxon>
        <taxon>Hyphomicrobiales</taxon>
        <taxon>Rhizobiaceae</taxon>
        <taxon>Rhizobium/Agrobacterium group</taxon>
        <taxon>Neorhizobium</taxon>
    </lineage>
</organism>
<dbReference type="EMBL" id="JAUSRF010000005">
    <property type="protein sequence ID" value="MDP9837090.1"/>
    <property type="molecule type" value="Genomic_DNA"/>
</dbReference>
<evidence type="ECO:0000256" key="5">
    <source>
        <dbReference type="ARBA" id="ARBA00022989"/>
    </source>
</evidence>
<feature type="transmembrane region" description="Helical" evidence="7">
    <location>
        <begin position="178"/>
        <end position="196"/>
    </location>
</feature>
<evidence type="ECO:0000259" key="8">
    <source>
        <dbReference type="PROSITE" id="PS50928"/>
    </source>
</evidence>
<evidence type="ECO:0000256" key="1">
    <source>
        <dbReference type="ARBA" id="ARBA00004651"/>
    </source>
</evidence>
<sequence>MTRGYLIRRLLAIFLVLAIVTFAVFAITTVLPGNAAIMILGEYATPDAVAALERQLNLDQPWYMQYFNWVAGILRGDLGMSLRLSLPVSQVVGEAFLNSALLGATALVAVTVIAIPLGALAALKRGTAVDLAIGLFSYLGTALPEFVTATLLLVFLAAPNSGIFPAGGFVAPWGNIGGFAYHVALPAFTLGLILLAHISRQVRSEMAEVLSSDYIRAARLKGLTERRVIRRHALPNSLAPAVAVISLDIGYLLGGIIVVEEIFAWPGLGRLLMYALENRDLPVIQAVTLLLAGVYALSNLISDIVIAMLDPRVRYA</sequence>
<dbReference type="PANTHER" id="PTHR43163">
    <property type="entry name" value="DIPEPTIDE TRANSPORT SYSTEM PERMEASE PROTEIN DPPB-RELATED"/>
    <property type="match status" value="1"/>
</dbReference>
<dbReference type="Proteomes" id="UP001241472">
    <property type="component" value="Unassembled WGS sequence"/>
</dbReference>
<protein>
    <submittedName>
        <fullName evidence="9">Peptide/nickel transport system permease protein</fullName>
    </submittedName>
</protein>
<keyword evidence="5 7" id="KW-1133">Transmembrane helix</keyword>
<dbReference type="SUPFAM" id="SSF161098">
    <property type="entry name" value="MetI-like"/>
    <property type="match status" value="1"/>
</dbReference>
<feature type="transmembrane region" description="Helical" evidence="7">
    <location>
        <begin position="135"/>
        <end position="158"/>
    </location>
</feature>
<dbReference type="InterPro" id="IPR000515">
    <property type="entry name" value="MetI-like"/>
</dbReference>
<proteinExistence type="inferred from homology"/>
<evidence type="ECO:0000256" key="4">
    <source>
        <dbReference type="ARBA" id="ARBA00022692"/>
    </source>
</evidence>
<evidence type="ECO:0000313" key="9">
    <source>
        <dbReference type="EMBL" id="MDP9837090.1"/>
    </source>
</evidence>
<keyword evidence="4 7" id="KW-0812">Transmembrane</keyword>
<dbReference type="InterPro" id="IPR045621">
    <property type="entry name" value="BPD_transp_1_N"/>
</dbReference>
<feature type="domain" description="ABC transmembrane type-1" evidence="8">
    <location>
        <begin position="96"/>
        <end position="302"/>
    </location>
</feature>
<dbReference type="PANTHER" id="PTHR43163:SF6">
    <property type="entry name" value="DIPEPTIDE TRANSPORT SYSTEM PERMEASE PROTEIN DPPB-RELATED"/>
    <property type="match status" value="1"/>
</dbReference>
<feature type="transmembrane region" description="Helical" evidence="7">
    <location>
        <begin position="100"/>
        <end position="123"/>
    </location>
</feature>
<evidence type="ECO:0000256" key="6">
    <source>
        <dbReference type="ARBA" id="ARBA00023136"/>
    </source>
</evidence>
<dbReference type="Pfam" id="PF19300">
    <property type="entry name" value="BPD_transp_1_N"/>
    <property type="match status" value="1"/>
</dbReference>
<dbReference type="RefSeq" id="WP_306833481.1">
    <property type="nucleotide sequence ID" value="NZ_JAUSRF010000005.1"/>
</dbReference>
<feature type="transmembrane region" description="Helical" evidence="7">
    <location>
        <begin position="283"/>
        <end position="309"/>
    </location>
</feature>
<dbReference type="CDD" id="cd06261">
    <property type="entry name" value="TM_PBP2"/>
    <property type="match status" value="1"/>
</dbReference>
<comment type="caution">
    <text evidence="9">The sequence shown here is derived from an EMBL/GenBank/DDBJ whole genome shotgun (WGS) entry which is preliminary data.</text>
</comment>
<comment type="subcellular location">
    <subcellularLocation>
        <location evidence="1 7">Cell membrane</location>
        <topology evidence="1 7">Multi-pass membrane protein</topology>
    </subcellularLocation>
</comment>
<dbReference type="InterPro" id="IPR035906">
    <property type="entry name" value="MetI-like_sf"/>
</dbReference>
<evidence type="ECO:0000256" key="7">
    <source>
        <dbReference type="RuleBase" id="RU363032"/>
    </source>
</evidence>
<comment type="similarity">
    <text evidence="7">Belongs to the binding-protein-dependent transport system permease family.</text>
</comment>
<evidence type="ECO:0000313" key="10">
    <source>
        <dbReference type="Proteomes" id="UP001241472"/>
    </source>
</evidence>
<dbReference type="Gene3D" id="1.10.3720.10">
    <property type="entry name" value="MetI-like"/>
    <property type="match status" value="1"/>
</dbReference>
<reference evidence="9 10" key="1">
    <citation type="submission" date="2023-07" db="EMBL/GenBank/DDBJ databases">
        <title>Sorghum-associated microbial communities from plants grown in Nebraska, USA.</title>
        <authorList>
            <person name="Schachtman D."/>
        </authorList>
    </citation>
    <scope>NUCLEOTIDE SEQUENCE [LARGE SCALE GENOMIC DNA]</scope>
    <source>
        <strain evidence="9 10">DS1307</strain>
    </source>
</reference>
<keyword evidence="6 7" id="KW-0472">Membrane</keyword>
<keyword evidence="2 7" id="KW-0813">Transport</keyword>
<gene>
    <name evidence="9" type="ORF">J2T09_001842</name>
</gene>
<evidence type="ECO:0000256" key="3">
    <source>
        <dbReference type="ARBA" id="ARBA00022475"/>
    </source>
</evidence>
<feature type="transmembrane region" description="Helical" evidence="7">
    <location>
        <begin position="237"/>
        <end position="263"/>
    </location>
</feature>
<keyword evidence="10" id="KW-1185">Reference proteome</keyword>
<keyword evidence="3" id="KW-1003">Cell membrane</keyword>
<dbReference type="Pfam" id="PF00528">
    <property type="entry name" value="BPD_transp_1"/>
    <property type="match status" value="1"/>
</dbReference>
<accession>A0ABT9PRK0</accession>
<dbReference type="PROSITE" id="PS50928">
    <property type="entry name" value="ABC_TM1"/>
    <property type="match status" value="1"/>
</dbReference>
<evidence type="ECO:0000256" key="2">
    <source>
        <dbReference type="ARBA" id="ARBA00022448"/>
    </source>
</evidence>
<name>A0ABT9PRK0_9HYPH</name>